<feature type="region of interest" description="Disordered" evidence="2">
    <location>
        <begin position="1"/>
        <end position="23"/>
    </location>
</feature>
<evidence type="ECO:0000313" key="3">
    <source>
        <dbReference type="EMBL" id="MFC6754628.1"/>
    </source>
</evidence>
<evidence type="ECO:0000313" key="4">
    <source>
        <dbReference type="Proteomes" id="UP001596442"/>
    </source>
</evidence>
<dbReference type="Pfam" id="PF09341">
    <property type="entry name" value="Pcc1"/>
    <property type="match status" value="1"/>
</dbReference>
<dbReference type="RefSeq" id="WP_379783258.1">
    <property type="nucleotide sequence ID" value="NZ_JBHSWW010000315.1"/>
</dbReference>
<dbReference type="EMBL" id="JBHSWW010000315">
    <property type="protein sequence ID" value="MFC6754628.1"/>
    <property type="molecule type" value="Genomic_DNA"/>
</dbReference>
<comment type="similarity">
    <text evidence="1">Belongs to the CTAG/PCC1 family.</text>
</comment>
<dbReference type="Proteomes" id="UP001596442">
    <property type="component" value="Unassembled WGS sequence"/>
</dbReference>
<sequence length="106" mass="11727">MIDDSSTDPSPTDKERTEPVADRDHEAVLSFRYATDRRARHIAGALAPEVGDLDESRSAATVDRGTDRDDVVRVRIVADDLVALRAGIRSWSRLVAVAEDVTRERP</sequence>
<accession>A0ABD5SCM9</accession>
<proteinExistence type="inferred from homology"/>
<name>A0ABD5SCM9_9EURY</name>
<comment type="caution">
    <text evidence="3">The sequence shown here is derived from an EMBL/GenBank/DDBJ whole genome shotgun (WGS) entry which is preliminary data.</text>
</comment>
<reference evidence="3 4" key="1">
    <citation type="journal article" date="2019" name="Int. J. Syst. Evol. Microbiol.">
        <title>The Global Catalogue of Microorganisms (GCM) 10K type strain sequencing project: providing services to taxonomists for standard genome sequencing and annotation.</title>
        <authorList>
            <consortium name="The Broad Institute Genomics Platform"/>
            <consortium name="The Broad Institute Genome Sequencing Center for Infectious Disease"/>
            <person name="Wu L."/>
            <person name="Ma J."/>
        </authorList>
    </citation>
    <scope>NUCLEOTIDE SEQUENCE [LARGE SCALE GENOMIC DNA]</scope>
    <source>
        <strain evidence="3 4">CGMCC 1.3239</strain>
    </source>
</reference>
<organism evidence="3 4">
    <name type="scientific">Halorubrum tibetense</name>
    <dbReference type="NCBI Taxonomy" id="175631"/>
    <lineage>
        <taxon>Archaea</taxon>
        <taxon>Methanobacteriati</taxon>
        <taxon>Methanobacteriota</taxon>
        <taxon>Stenosarchaea group</taxon>
        <taxon>Halobacteria</taxon>
        <taxon>Halobacteriales</taxon>
        <taxon>Haloferacaceae</taxon>
        <taxon>Halorubrum</taxon>
    </lineage>
</organism>
<feature type="compositionally biased region" description="Basic and acidic residues" evidence="2">
    <location>
        <begin position="11"/>
        <end position="23"/>
    </location>
</feature>
<dbReference type="AlphaFoldDB" id="A0ABD5SCM9"/>
<dbReference type="InterPro" id="IPR015419">
    <property type="entry name" value="CTAG/Pcc1"/>
</dbReference>
<keyword evidence="4" id="KW-1185">Reference proteome</keyword>
<evidence type="ECO:0000256" key="2">
    <source>
        <dbReference type="SAM" id="MobiDB-lite"/>
    </source>
</evidence>
<dbReference type="Gene3D" id="3.30.310.50">
    <property type="entry name" value="Alpha-D-phosphohexomutase, C-terminal domain"/>
    <property type="match status" value="1"/>
</dbReference>
<gene>
    <name evidence="3" type="ORF">ACFQEU_14355</name>
</gene>
<evidence type="ECO:0000256" key="1">
    <source>
        <dbReference type="ARBA" id="ARBA00007073"/>
    </source>
</evidence>
<dbReference type="NCBIfam" id="NF011470">
    <property type="entry name" value="PRK14887.1"/>
    <property type="match status" value="1"/>
</dbReference>
<protein>
    <submittedName>
        <fullName evidence="3">KEOPS complex subunit Pcc1</fullName>
    </submittedName>
</protein>